<evidence type="ECO:0000313" key="1">
    <source>
        <dbReference type="EMBL" id="PIM97186.1"/>
    </source>
</evidence>
<dbReference type="OrthoDB" id="1364490at2759"/>
<name>A0A2G9FVT6_9LAMI</name>
<organism evidence="1 2">
    <name type="scientific">Handroanthus impetiginosus</name>
    <dbReference type="NCBI Taxonomy" id="429701"/>
    <lineage>
        <taxon>Eukaryota</taxon>
        <taxon>Viridiplantae</taxon>
        <taxon>Streptophyta</taxon>
        <taxon>Embryophyta</taxon>
        <taxon>Tracheophyta</taxon>
        <taxon>Spermatophyta</taxon>
        <taxon>Magnoliopsida</taxon>
        <taxon>eudicotyledons</taxon>
        <taxon>Gunneridae</taxon>
        <taxon>Pentapetalae</taxon>
        <taxon>asterids</taxon>
        <taxon>lamiids</taxon>
        <taxon>Lamiales</taxon>
        <taxon>Bignoniaceae</taxon>
        <taxon>Crescentiina</taxon>
        <taxon>Tabebuia alliance</taxon>
        <taxon>Handroanthus</taxon>
    </lineage>
</organism>
<sequence>MAYCEKIGEIIDFFQWIEEAYNELKKDFPNFNNASFLAVLESTYQMYTTAKGKPIQTIHSPSASLVIKTEERVVDDVPYKFNINNDSINNVINQNNYSNMCMQSISKQTTRIEEFVSKVGSGILKKEESSSKKDYVPLKPPPSFEKDKFHLNSKMDSEFVEELIVGLQKIKVEEEKSKITITTLRGENIEEEIHNEKEKG</sequence>
<comment type="caution">
    <text evidence="1">The sequence shown here is derived from an EMBL/GenBank/DDBJ whole genome shotgun (WGS) entry which is preliminary data.</text>
</comment>
<proteinExistence type="predicted"/>
<dbReference type="AlphaFoldDB" id="A0A2G9FVT6"/>
<dbReference type="STRING" id="429701.A0A2G9FVT6"/>
<evidence type="ECO:0000313" key="2">
    <source>
        <dbReference type="Proteomes" id="UP000231279"/>
    </source>
</evidence>
<keyword evidence="2" id="KW-1185">Reference proteome</keyword>
<dbReference type="EMBL" id="NKXS01010611">
    <property type="protein sequence ID" value="PIM97186.1"/>
    <property type="molecule type" value="Genomic_DNA"/>
</dbReference>
<protein>
    <submittedName>
        <fullName evidence="1">Uncharacterized protein</fullName>
    </submittedName>
</protein>
<reference evidence="2" key="1">
    <citation type="journal article" date="2018" name="Gigascience">
        <title>Genome assembly of the Pink Ipe (Handroanthus impetiginosus, Bignoniaceae), a highly valued, ecologically keystone Neotropical timber forest tree.</title>
        <authorList>
            <person name="Silva-Junior O.B."/>
            <person name="Grattapaglia D."/>
            <person name="Novaes E."/>
            <person name="Collevatti R.G."/>
        </authorList>
    </citation>
    <scope>NUCLEOTIDE SEQUENCE [LARGE SCALE GENOMIC DNA]</scope>
    <source>
        <strain evidence="2">cv. UFG-1</strain>
    </source>
</reference>
<dbReference type="Proteomes" id="UP000231279">
    <property type="component" value="Unassembled WGS sequence"/>
</dbReference>
<accession>A0A2G9FVT6</accession>
<gene>
    <name evidence="1" type="ORF">CDL12_30346</name>
</gene>